<evidence type="ECO:0000256" key="1">
    <source>
        <dbReference type="SAM" id="MobiDB-lite"/>
    </source>
</evidence>
<evidence type="ECO:0000313" key="3">
    <source>
        <dbReference type="Proteomes" id="UP001550739"/>
    </source>
</evidence>
<name>A0ABV2ZLH0_9ACTN</name>
<protein>
    <submittedName>
        <fullName evidence="2">Uncharacterized protein</fullName>
    </submittedName>
</protein>
<comment type="caution">
    <text evidence="2">The sequence shown here is derived from an EMBL/GenBank/DDBJ whole genome shotgun (WGS) entry which is preliminary data.</text>
</comment>
<dbReference type="InterPro" id="IPR058009">
    <property type="entry name" value="TTP_Phage_16"/>
</dbReference>
<organism evidence="2 3">
    <name type="scientific">Streptomyces sp. 900129855</name>
    <dbReference type="NCBI Taxonomy" id="3155129"/>
    <lineage>
        <taxon>Bacteria</taxon>
        <taxon>Bacillati</taxon>
        <taxon>Actinomycetota</taxon>
        <taxon>Actinomycetes</taxon>
        <taxon>Kitasatosporales</taxon>
        <taxon>Streptomycetaceae</taxon>
        <taxon>Streptomyces</taxon>
    </lineage>
</organism>
<proteinExistence type="predicted"/>
<feature type="compositionally biased region" description="Acidic residues" evidence="1">
    <location>
        <begin position="173"/>
        <end position="183"/>
    </location>
</feature>
<accession>A0ABV2ZLH0</accession>
<feature type="region of interest" description="Disordered" evidence="1">
    <location>
        <begin position="154"/>
        <end position="183"/>
    </location>
</feature>
<dbReference type="EMBL" id="JBEZVE010000012">
    <property type="protein sequence ID" value="MEU3783404.1"/>
    <property type="molecule type" value="Genomic_DNA"/>
</dbReference>
<dbReference type="Proteomes" id="UP001550739">
    <property type="component" value="Unassembled WGS sequence"/>
</dbReference>
<feature type="compositionally biased region" description="Pro residues" evidence="1">
    <location>
        <begin position="159"/>
        <end position="169"/>
    </location>
</feature>
<gene>
    <name evidence="2" type="ORF">AB0E89_23130</name>
</gene>
<evidence type="ECO:0000313" key="2">
    <source>
        <dbReference type="EMBL" id="MEU3783404.1"/>
    </source>
</evidence>
<keyword evidence="3" id="KW-1185">Reference proteome</keyword>
<sequence>MSQQRFIRRGVTRIFWLKQVRAEDKTPTRAELSAPNATELTEAISDVEGWSLSNEAIETPDMATTFTSSIPGEDKAESSSFTFYEDKVSNAIEQLLPKGAVGWVAILRKGDVPGDASMDVFPVQVASRAPQYSTGNEAAKFQVTYTITAPPALDATVPPKGPAPVPLPKPLVEDEDCEDDGDESVDVTVVAATAAVTEHGGH</sequence>
<dbReference type="Pfam" id="PF25595">
    <property type="entry name" value="Phage_TTP_16"/>
    <property type="match status" value="1"/>
</dbReference>
<dbReference type="RefSeq" id="WP_361704567.1">
    <property type="nucleotide sequence ID" value="NZ_JBEZVE010000012.1"/>
</dbReference>
<reference evidence="2 3" key="1">
    <citation type="submission" date="2024-06" db="EMBL/GenBank/DDBJ databases">
        <title>The Natural Products Discovery Center: Release of the First 8490 Sequenced Strains for Exploring Actinobacteria Biosynthetic Diversity.</title>
        <authorList>
            <person name="Kalkreuter E."/>
            <person name="Kautsar S.A."/>
            <person name="Yang D."/>
            <person name="Bader C.D."/>
            <person name="Teijaro C.N."/>
            <person name="Fluegel L."/>
            <person name="Davis C.M."/>
            <person name="Simpson J.R."/>
            <person name="Lauterbach L."/>
            <person name="Steele A.D."/>
            <person name="Gui C."/>
            <person name="Meng S."/>
            <person name="Li G."/>
            <person name="Viehrig K."/>
            <person name="Ye F."/>
            <person name="Su P."/>
            <person name="Kiefer A.F."/>
            <person name="Nichols A."/>
            <person name="Cepeda A.J."/>
            <person name="Yan W."/>
            <person name="Fan B."/>
            <person name="Jiang Y."/>
            <person name="Adhikari A."/>
            <person name="Zheng C.-J."/>
            <person name="Schuster L."/>
            <person name="Cowan T.M."/>
            <person name="Smanski M.J."/>
            <person name="Chevrette M.G."/>
            <person name="De Carvalho L.P.S."/>
            <person name="Shen B."/>
        </authorList>
    </citation>
    <scope>NUCLEOTIDE SEQUENCE [LARGE SCALE GENOMIC DNA]</scope>
    <source>
        <strain evidence="2 3">NPDC033843</strain>
    </source>
</reference>